<comment type="function">
    <text evidence="8">Claudins function as major constituents of the tight junction complexes that regulate the permeability of epithelia.</text>
</comment>
<dbReference type="GO" id="GO:0005198">
    <property type="term" value="F:structural molecule activity"/>
    <property type="evidence" value="ECO:0007669"/>
    <property type="project" value="InterPro"/>
</dbReference>
<protein>
    <recommendedName>
        <fullName evidence="8">Claudin</fullName>
    </recommendedName>
</protein>
<evidence type="ECO:0000256" key="7">
    <source>
        <dbReference type="ARBA" id="ARBA00023136"/>
    </source>
</evidence>
<evidence type="ECO:0000256" key="6">
    <source>
        <dbReference type="ARBA" id="ARBA00022989"/>
    </source>
</evidence>
<sequence length="155" mass="16852">MVNASMQLFGFVLAFVGFVALITSTSMTEWKASSFAGPSIVTAQSMYEGLWMSCVEQSTGQVQCKVFDSLLEQPGLCALVATSWYGNRITAQFHEPLAMAHRYEYGKALFLGWVASAVSVLGGLILCCNSVGRGPRQRGRYPQERSSGSPAMDYV</sequence>
<evidence type="ECO:0000256" key="4">
    <source>
        <dbReference type="ARBA" id="ARBA00022692"/>
    </source>
</evidence>
<feature type="transmembrane region" description="Helical" evidence="8">
    <location>
        <begin position="110"/>
        <end position="131"/>
    </location>
</feature>
<keyword evidence="7 8" id="KW-0472">Membrane</keyword>
<gene>
    <name evidence="10" type="ORF">Z043_100594</name>
</gene>
<keyword evidence="3 8" id="KW-1003">Cell membrane</keyword>
<feature type="region of interest" description="Disordered" evidence="9">
    <location>
        <begin position="134"/>
        <end position="155"/>
    </location>
</feature>
<evidence type="ECO:0000256" key="5">
    <source>
        <dbReference type="ARBA" id="ARBA00022949"/>
    </source>
</evidence>
<reference evidence="10 11" key="1">
    <citation type="submission" date="2015-08" db="EMBL/GenBank/DDBJ databases">
        <title>The genome of the Asian arowana (Scleropages formosus).</title>
        <authorList>
            <person name="Tan M.H."/>
            <person name="Gan H.M."/>
            <person name="Croft L.J."/>
            <person name="Austin C.M."/>
        </authorList>
    </citation>
    <scope>NUCLEOTIDE SEQUENCE [LARGE SCALE GENOMIC DNA]</scope>
    <source>
        <strain evidence="10">Aro1</strain>
    </source>
</reference>
<comment type="subcellular location">
    <subcellularLocation>
        <location evidence="8">Cell junction</location>
        <location evidence="8">Tight junction</location>
    </subcellularLocation>
    <subcellularLocation>
        <location evidence="8">Cell membrane</location>
        <topology evidence="8">Multi-pass membrane protein</topology>
    </subcellularLocation>
</comment>
<dbReference type="Pfam" id="PF00822">
    <property type="entry name" value="PMP22_Claudin"/>
    <property type="match status" value="2"/>
</dbReference>
<keyword evidence="5 8" id="KW-0965">Cell junction</keyword>
<evidence type="ECO:0000256" key="9">
    <source>
        <dbReference type="SAM" id="MobiDB-lite"/>
    </source>
</evidence>
<dbReference type="AlphaFoldDB" id="A0A0P7VD91"/>
<dbReference type="InterPro" id="IPR004031">
    <property type="entry name" value="PMP22/EMP/MP20/Claudin"/>
</dbReference>
<dbReference type="InterPro" id="IPR017974">
    <property type="entry name" value="Claudin_CS"/>
</dbReference>
<accession>A0A0P7VD91</accession>
<dbReference type="Gene3D" id="1.20.140.150">
    <property type="match status" value="2"/>
</dbReference>
<dbReference type="EMBL" id="JARO02000126">
    <property type="protein sequence ID" value="KPP79799.1"/>
    <property type="molecule type" value="Genomic_DNA"/>
</dbReference>
<dbReference type="PROSITE" id="PS01346">
    <property type="entry name" value="CLAUDIN"/>
    <property type="match status" value="1"/>
</dbReference>
<dbReference type="InterPro" id="IPR006187">
    <property type="entry name" value="Claudin"/>
</dbReference>
<dbReference type="Proteomes" id="UP000034805">
    <property type="component" value="Unassembled WGS sequence"/>
</dbReference>
<evidence type="ECO:0000256" key="3">
    <source>
        <dbReference type="ARBA" id="ARBA00022475"/>
    </source>
</evidence>
<comment type="similarity">
    <text evidence="1 8">Belongs to the claudin family.</text>
</comment>
<dbReference type="PANTHER" id="PTHR12002">
    <property type="entry name" value="CLAUDIN"/>
    <property type="match status" value="1"/>
</dbReference>
<name>A0A0P7VD91_SCLFO</name>
<evidence type="ECO:0000256" key="1">
    <source>
        <dbReference type="ARBA" id="ARBA00008295"/>
    </source>
</evidence>
<evidence type="ECO:0000256" key="8">
    <source>
        <dbReference type="RuleBase" id="RU060637"/>
    </source>
</evidence>
<comment type="caution">
    <text evidence="8">Lacks conserved residue(s) required for the propagation of feature annotation.</text>
</comment>
<dbReference type="GO" id="GO:0005886">
    <property type="term" value="C:plasma membrane"/>
    <property type="evidence" value="ECO:0007669"/>
    <property type="project" value="UniProtKB-SubCell"/>
</dbReference>
<keyword evidence="2 8" id="KW-0796">Tight junction</keyword>
<evidence type="ECO:0000256" key="2">
    <source>
        <dbReference type="ARBA" id="ARBA00022427"/>
    </source>
</evidence>
<proteinExistence type="inferred from homology"/>
<evidence type="ECO:0000313" key="11">
    <source>
        <dbReference type="Proteomes" id="UP000034805"/>
    </source>
</evidence>
<keyword evidence="4 8" id="KW-0812">Transmembrane</keyword>
<keyword evidence="6 8" id="KW-1133">Transmembrane helix</keyword>
<dbReference type="GO" id="GO:0005923">
    <property type="term" value="C:bicellular tight junction"/>
    <property type="evidence" value="ECO:0007669"/>
    <property type="project" value="UniProtKB-SubCell"/>
</dbReference>
<evidence type="ECO:0000313" key="10">
    <source>
        <dbReference type="EMBL" id="KPP79799.1"/>
    </source>
</evidence>
<organism evidence="10 11">
    <name type="scientific">Scleropages formosus</name>
    <name type="common">Asian bonytongue</name>
    <name type="synonym">Osteoglossum formosum</name>
    <dbReference type="NCBI Taxonomy" id="113540"/>
    <lineage>
        <taxon>Eukaryota</taxon>
        <taxon>Metazoa</taxon>
        <taxon>Chordata</taxon>
        <taxon>Craniata</taxon>
        <taxon>Vertebrata</taxon>
        <taxon>Euteleostomi</taxon>
        <taxon>Actinopterygii</taxon>
        <taxon>Neopterygii</taxon>
        <taxon>Teleostei</taxon>
        <taxon>Osteoglossocephala</taxon>
        <taxon>Osteoglossomorpha</taxon>
        <taxon>Osteoglossiformes</taxon>
        <taxon>Osteoglossidae</taxon>
        <taxon>Scleropages</taxon>
    </lineage>
</organism>
<comment type="caution">
    <text evidence="10">The sequence shown here is derived from an EMBL/GenBank/DDBJ whole genome shotgun (WGS) entry which is preliminary data.</text>
</comment>